<dbReference type="PATRIC" id="fig|1347342.6.peg.767"/>
<name>T2KHY9_FORAG</name>
<protein>
    <submittedName>
        <fullName evidence="1">Uncharacterized protein</fullName>
    </submittedName>
</protein>
<evidence type="ECO:0000313" key="2">
    <source>
        <dbReference type="Proteomes" id="UP000016160"/>
    </source>
</evidence>
<organism evidence="1 2">
    <name type="scientific">Formosa agariphila (strain DSM 15362 / KCTC 12365 / LMG 23005 / KMM 3901 / M-2Alg 35-1)</name>
    <dbReference type="NCBI Taxonomy" id="1347342"/>
    <lineage>
        <taxon>Bacteria</taxon>
        <taxon>Pseudomonadati</taxon>
        <taxon>Bacteroidota</taxon>
        <taxon>Flavobacteriia</taxon>
        <taxon>Flavobacteriales</taxon>
        <taxon>Flavobacteriaceae</taxon>
        <taxon>Formosa</taxon>
    </lineage>
</organism>
<dbReference type="Proteomes" id="UP000016160">
    <property type="component" value="Chromosome"/>
</dbReference>
<gene>
    <name evidence="1" type="ORF">BN863_7600</name>
</gene>
<proteinExistence type="predicted"/>
<evidence type="ECO:0000313" key="1">
    <source>
        <dbReference type="EMBL" id="CDF78472.1"/>
    </source>
</evidence>
<sequence length="84" mass="9529">MFFILVLGLSTIQLKAQQEDTEKSQPFFATEIIEAKPVLVELPSVKLNDLKIVNRHRDLINALVESKIRCTLDLFTITNDRAAC</sequence>
<dbReference type="HOGENOM" id="CLU_2522686_0_0_10"/>
<keyword evidence="2" id="KW-1185">Reference proteome</keyword>
<dbReference type="EMBL" id="HG315671">
    <property type="protein sequence ID" value="CDF78472.1"/>
    <property type="molecule type" value="Genomic_DNA"/>
</dbReference>
<reference evidence="1 2" key="1">
    <citation type="journal article" date="2013" name="Appl. Environ. Microbiol.">
        <title>The genome of the alga-associated marine flavobacterium Formosa agariphila KMM 3901T reveals a broad potential for degradation of algal polysaccharides.</title>
        <authorList>
            <person name="Mann A.J."/>
            <person name="Hahnke R.L."/>
            <person name="Huang S."/>
            <person name="Werner J."/>
            <person name="Xing P."/>
            <person name="Barbeyron T."/>
            <person name="Huettel B."/>
            <person name="Stueber K."/>
            <person name="Reinhardt R."/>
            <person name="Harder J."/>
            <person name="Gloeckner F.O."/>
            <person name="Amann R.I."/>
            <person name="Teeling H."/>
        </authorList>
    </citation>
    <scope>NUCLEOTIDE SEQUENCE [LARGE SCALE GENOMIC DNA]</scope>
    <source>
        <strain evidence="2">DSM 15362 / KCTC 12365 / LMG 23005 / KMM 3901</strain>
    </source>
</reference>
<dbReference type="STRING" id="1347342.BN863_7600"/>
<accession>T2KHY9</accession>
<dbReference type="AlphaFoldDB" id="T2KHY9"/>